<comment type="caution">
    <text evidence="2">The sequence shown here is derived from an EMBL/GenBank/DDBJ whole genome shotgun (WGS) entry which is preliminary data.</text>
</comment>
<feature type="transmembrane region" description="Helical" evidence="1">
    <location>
        <begin position="55"/>
        <end position="75"/>
    </location>
</feature>
<dbReference type="EMBL" id="BSOE01000058">
    <property type="protein sequence ID" value="GLR06670.1"/>
    <property type="molecule type" value="Genomic_DNA"/>
</dbReference>
<sequence>MLRDRSGINKLIKIKDECLDEIEIVALDDPREPIMTVNNRILAIRSGVHNYSSHYVLPMVIGAWCFLAFLISNIGPSPSEVYAAKNALEHKSVLSEEDVNYFEALLGDSGNATTFDYINAVFNYSVESHKKTLKRIWSLIF</sequence>
<evidence type="ECO:0000256" key="1">
    <source>
        <dbReference type="SAM" id="Phobius"/>
    </source>
</evidence>
<protein>
    <submittedName>
        <fullName evidence="2">Uncharacterized protein</fullName>
    </submittedName>
</protein>
<evidence type="ECO:0000313" key="3">
    <source>
        <dbReference type="Proteomes" id="UP001156669"/>
    </source>
</evidence>
<accession>A0ABQ5Y731</accession>
<evidence type="ECO:0000313" key="2">
    <source>
        <dbReference type="EMBL" id="GLR06670.1"/>
    </source>
</evidence>
<organism evidence="2 3">
    <name type="scientific">Vibrio hyugaensis</name>
    <dbReference type="NCBI Taxonomy" id="1534743"/>
    <lineage>
        <taxon>Bacteria</taxon>
        <taxon>Pseudomonadati</taxon>
        <taxon>Pseudomonadota</taxon>
        <taxon>Gammaproteobacteria</taxon>
        <taxon>Vibrionales</taxon>
        <taxon>Vibrionaceae</taxon>
        <taxon>Vibrio</taxon>
    </lineage>
</organism>
<keyword evidence="3" id="KW-1185">Reference proteome</keyword>
<keyword evidence="1" id="KW-0472">Membrane</keyword>
<dbReference type="Proteomes" id="UP001156669">
    <property type="component" value="Unassembled WGS sequence"/>
</dbReference>
<name>A0ABQ5Y731_9VIBR</name>
<proteinExistence type="predicted"/>
<keyword evidence="1" id="KW-0812">Transmembrane</keyword>
<dbReference type="RefSeq" id="WP_045396781.1">
    <property type="nucleotide sequence ID" value="NZ_BSOE01000058.1"/>
</dbReference>
<reference evidence="3" key="1">
    <citation type="journal article" date="2019" name="Int. J. Syst. Evol. Microbiol.">
        <title>The Global Catalogue of Microorganisms (GCM) 10K type strain sequencing project: providing services to taxonomists for standard genome sequencing and annotation.</title>
        <authorList>
            <consortium name="The Broad Institute Genomics Platform"/>
            <consortium name="The Broad Institute Genome Sequencing Center for Infectious Disease"/>
            <person name="Wu L."/>
            <person name="Ma J."/>
        </authorList>
    </citation>
    <scope>NUCLEOTIDE SEQUENCE [LARGE SCALE GENOMIC DNA]</scope>
    <source>
        <strain evidence="3">NBRC 110633</strain>
    </source>
</reference>
<keyword evidence="1" id="KW-1133">Transmembrane helix</keyword>
<gene>
    <name evidence="2" type="ORF">GCM10007906_42580</name>
</gene>